<evidence type="ECO:0000313" key="2">
    <source>
        <dbReference type="EMBL" id="CAI9590417.1"/>
    </source>
</evidence>
<evidence type="ECO:0000256" key="1">
    <source>
        <dbReference type="SAM" id="MobiDB-lite"/>
    </source>
</evidence>
<protein>
    <submittedName>
        <fullName evidence="2">Uncharacterized protein</fullName>
    </submittedName>
</protein>
<dbReference type="EMBL" id="CATNWA010016164">
    <property type="protein sequence ID" value="CAI9590417.1"/>
    <property type="molecule type" value="Genomic_DNA"/>
</dbReference>
<gene>
    <name evidence="2" type="ORF">SPARVUS_LOCUS11041371</name>
</gene>
<accession>A0ABN9F1B8</accession>
<feature type="region of interest" description="Disordered" evidence="1">
    <location>
        <begin position="1"/>
        <end position="23"/>
    </location>
</feature>
<keyword evidence="3" id="KW-1185">Reference proteome</keyword>
<comment type="caution">
    <text evidence="2">The sequence shown here is derived from an EMBL/GenBank/DDBJ whole genome shotgun (WGS) entry which is preliminary data.</text>
</comment>
<reference evidence="2" key="1">
    <citation type="submission" date="2023-05" db="EMBL/GenBank/DDBJ databases">
        <authorList>
            <person name="Stuckert A."/>
        </authorList>
    </citation>
    <scope>NUCLEOTIDE SEQUENCE</scope>
</reference>
<sequence>MSSLFGAPTVPAVSPRTKLSRSL</sequence>
<organism evidence="2 3">
    <name type="scientific">Staurois parvus</name>
    <dbReference type="NCBI Taxonomy" id="386267"/>
    <lineage>
        <taxon>Eukaryota</taxon>
        <taxon>Metazoa</taxon>
        <taxon>Chordata</taxon>
        <taxon>Craniata</taxon>
        <taxon>Vertebrata</taxon>
        <taxon>Euteleostomi</taxon>
        <taxon>Amphibia</taxon>
        <taxon>Batrachia</taxon>
        <taxon>Anura</taxon>
        <taxon>Neobatrachia</taxon>
        <taxon>Ranoidea</taxon>
        <taxon>Ranidae</taxon>
        <taxon>Staurois</taxon>
    </lineage>
</organism>
<evidence type="ECO:0000313" key="3">
    <source>
        <dbReference type="Proteomes" id="UP001162483"/>
    </source>
</evidence>
<proteinExistence type="predicted"/>
<name>A0ABN9F1B8_9NEOB</name>
<dbReference type="Proteomes" id="UP001162483">
    <property type="component" value="Unassembled WGS sequence"/>
</dbReference>